<dbReference type="SMART" id="SM00422">
    <property type="entry name" value="HTH_MERR"/>
    <property type="match status" value="1"/>
</dbReference>
<dbReference type="GO" id="GO:0003677">
    <property type="term" value="F:DNA binding"/>
    <property type="evidence" value="ECO:0007669"/>
    <property type="project" value="UniProtKB-KW"/>
</dbReference>
<evidence type="ECO:0000313" key="6">
    <source>
        <dbReference type="EMBL" id="VAW97046.1"/>
    </source>
</evidence>
<dbReference type="PROSITE" id="PS50937">
    <property type="entry name" value="HTH_MERR_2"/>
    <property type="match status" value="1"/>
</dbReference>
<keyword evidence="1" id="KW-0805">Transcription regulation</keyword>
<dbReference type="InterPro" id="IPR000551">
    <property type="entry name" value="MerR-type_HTH_dom"/>
</dbReference>
<dbReference type="Pfam" id="PF13411">
    <property type="entry name" value="MerR_1"/>
    <property type="match status" value="1"/>
</dbReference>
<name>A0A3B1AW66_9ZZZZ</name>
<feature type="coiled-coil region" evidence="4">
    <location>
        <begin position="86"/>
        <end position="116"/>
    </location>
</feature>
<evidence type="ECO:0000256" key="3">
    <source>
        <dbReference type="ARBA" id="ARBA00023163"/>
    </source>
</evidence>
<evidence type="ECO:0000256" key="4">
    <source>
        <dbReference type="SAM" id="Coils"/>
    </source>
</evidence>
<dbReference type="EMBL" id="UOFR01000043">
    <property type="protein sequence ID" value="VAW97046.1"/>
    <property type="molecule type" value="Genomic_DNA"/>
</dbReference>
<dbReference type="InterPro" id="IPR009061">
    <property type="entry name" value="DNA-bd_dom_put_sf"/>
</dbReference>
<keyword evidence="2" id="KW-0238">DNA-binding</keyword>
<gene>
    <name evidence="6" type="ORF">MNBD_GAMMA21-829</name>
</gene>
<sequence>MSKKSMNVRDVAELANVKPEVVRYYSRIRLIKPDKSSKNGYKLYDDDDISKLIFIRKSKQLGYTLNEIRDILSHSNAGDSPCPMVRKIIENRIDDNRKRVNELLELQQRMERAVEQWTCMPDGIPDGDSVCVLIESFTYELNRGQENESGNSKYNI</sequence>
<evidence type="ECO:0000256" key="2">
    <source>
        <dbReference type="ARBA" id="ARBA00023125"/>
    </source>
</evidence>
<evidence type="ECO:0000259" key="5">
    <source>
        <dbReference type="PROSITE" id="PS50937"/>
    </source>
</evidence>
<proteinExistence type="predicted"/>
<keyword evidence="3" id="KW-0804">Transcription</keyword>
<keyword evidence="4" id="KW-0175">Coiled coil</keyword>
<evidence type="ECO:0000256" key="1">
    <source>
        <dbReference type="ARBA" id="ARBA00023015"/>
    </source>
</evidence>
<feature type="domain" description="HTH merR-type" evidence="5">
    <location>
        <begin position="5"/>
        <end position="74"/>
    </location>
</feature>
<dbReference type="InterPro" id="IPR047057">
    <property type="entry name" value="MerR_fam"/>
</dbReference>
<dbReference type="Gene3D" id="1.10.1660.10">
    <property type="match status" value="1"/>
</dbReference>
<dbReference type="AlphaFoldDB" id="A0A3B1AW66"/>
<protein>
    <recommendedName>
        <fullName evidence="5">HTH merR-type domain-containing protein</fullName>
    </recommendedName>
</protein>
<dbReference type="GO" id="GO:0003700">
    <property type="term" value="F:DNA-binding transcription factor activity"/>
    <property type="evidence" value="ECO:0007669"/>
    <property type="project" value="InterPro"/>
</dbReference>
<dbReference type="PRINTS" id="PR00040">
    <property type="entry name" value="HTHMERR"/>
</dbReference>
<dbReference type="SUPFAM" id="SSF46955">
    <property type="entry name" value="Putative DNA-binding domain"/>
    <property type="match status" value="1"/>
</dbReference>
<dbReference type="PANTHER" id="PTHR30204">
    <property type="entry name" value="REDOX-CYCLING DRUG-SENSING TRANSCRIPTIONAL ACTIVATOR SOXR"/>
    <property type="match status" value="1"/>
</dbReference>
<reference evidence="6" key="1">
    <citation type="submission" date="2018-06" db="EMBL/GenBank/DDBJ databases">
        <authorList>
            <person name="Zhirakovskaya E."/>
        </authorList>
    </citation>
    <scope>NUCLEOTIDE SEQUENCE</scope>
</reference>
<dbReference type="PANTHER" id="PTHR30204:SF94">
    <property type="entry name" value="HEAVY METAL-DEPENDENT TRANSCRIPTIONAL REGULATOR HI_0293-RELATED"/>
    <property type="match status" value="1"/>
</dbReference>
<organism evidence="6">
    <name type="scientific">hydrothermal vent metagenome</name>
    <dbReference type="NCBI Taxonomy" id="652676"/>
    <lineage>
        <taxon>unclassified sequences</taxon>
        <taxon>metagenomes</taxon>
        <taxon>ecological metagenomes</taxon>
    </lineage>
</organism>
<accession>A0A3B1AW66</accession>